<evidence type="ECO:0000313" key="3">
    <source>
        <dbReference type="WBParaSite" id="maker-unitig_44573-snap-gene-0.2-mRNA-1"/>
    </source>
</evidence>
<dbReference type="AlphaFoldDB" id="A0A1I8FRP7"/>
<dbReference type="Pfam" id="PF00685">
    <property type="entry name" value="Sulfotransfer_1"/>
    <property type="match status" value="1"/>
</dbReference>
<protein>
    <submittedName>
        <fullName evidence="3">Sulfotransfer_1 domain-containing protein</fullName>
    </submittedName>
</protein>
<proteinExistence type="predicted"/>
<dbReference type="InterPro" id="IPR027417">
    <property type="entry name" value="P-loop_NTPase"/>
</dbReference>
<name>A0A1I8FRP7_9PLAT</name>
<sequence length="253" mass="28725">TELLSNQPRSPRMELWRMYPKLARRRQDAMLHRLEEGLILRLGVLIGAPVSAIRRARRALLRLIALRVYFRSHEAETRQHTENESNWRKLLHHPPLGAGAAAASARQPVRLPPVRRGECRRGGLTAAGSFRVPLGPAVLRRNGRESRFDQLPEVKRMAEFLSTPLTEALLHSVLQQTSFSAMQSNPMVNITLTDPERWRPVPAQILFVAVKSATGNGISPLRMPSWLTELLRRNWPARVCNFATSECELNLIF</sequence>
<dbReference type="GO" id="GO:0008146">
    <property type="term" value="F:sulfotransferase activity"/>
    <property type="evidence" value="ECO:0007669"/>
    <property type="project" value="InterPro"/>
</dbReference>
<accession>A0A1I8FRP7</accession>
<dbReference type="WBParaSite" id="maker-unitig_44573-snap-gene-0.2-mRNA-1">
    <property type="protein sequence ID" value="maker-unitig_44573-snap-gene-0.2-mRNA-1"/>
    <property type="gene ID" value="maker-unitig_44573-snap-gene-0.2"/>
</dbReference>
<dbReference type="Proteomes" id="UP000095280">
    <property type="component" value="Unplaced"/>
</dbReference>
<dbReference type="Gene3D" id="3.40.50.300">
    <property type="entry name" value="P-loop containing nucleotide triphosphate hydrolases"/>
    <property type="match status" value="1"/>
</dbReference>
<evidence type="ECO:0000313" key="2">
    <source>
        <dbReference type="Proteomes" id="UP000095280"/>
    </source>
</evidence>
<evidence type="ECO:0000259" key="1">
    <source>
        <dbReference type="Pfam" id="PF00685"/>
    </source>
</evidence>
<feature type="domain" description="Sulfotransferase" evidence="1">
    <location>
        <begin position="150"/>
        <end position="192"/>
    </location>
</feature>
<reference evidence="3" key="1">
    <citation type="submission" date="2016-11" db="UniProtKB">
        <authorList>
            <consortium name="WormBaseParasite"/>
        </authorList>
    </citation>
    <scope>IDENTIFICATION</scope>
</reference>
<organism evidence="2 3">
    <name type="scientific">Macrostomum lignano</name>
    <dbReference type="NCBI Taxonomy" id="282301"/>
    <lineage>
        <taxon>Eukaryota</taxon>
        <taxon>Metazoa</taxon>
        <taxon>Spiralia</taxon>
        <taxon>Lophotrochozoa</taxon>
        <taxon>Platyhelminthes</taxon>
        <taxon>Rhabditophora</taxon>
        <taxon>Macrostomorpha</taxon>
        <taxon>Macrostomida</taxon>
        <taxon>Macrostomidae</taxon>
        <taxon>Macrostomum</taxon>
    </lineage>
</organism>
<keyword evidence="2" id="KW-1185">Reference proteome</keyword>
<dbReference type="InterPro" id="IPR000863">
    <property type="entry name" value="Sulfotransferase_dom"/>
</dbReference>
<dbReference type="SUPFAM" id="SSF52540">
    <property type="entry name" value="P-loop containing nucleoside triphosphate hydrolases"/>
    <property type="match status" value="1"/>
</dbReference>